<dbReference type="EMBL" id="JAAARO010000003">
    <property type="protein sequence ID" value="KAF5750261.1"/>
    <property type="molecule type" value="Genomic_DNA"/>
</dbReference>
<dbReference type="Proteomes" id="UP000593562">
    <property type="component" value="Unassembled WGS sequence"/>
</dbReference>
<evidence type="ECO:0000313" key="3">
    <source>
        <dbReference type="Proteomes" id="UP000593562"/>
    </source>
</evidence>
<dbReference type="Pfam" id="PF01348">
    <property type="entry name" value="Intron_maturas2"/>
    <property type="match status" value="1"/>
</dbReference>
<organism evidence="2 3">
    <name type="scientific">Tripterygium wilfordii</name>
    <name type="common">Thunder God vine</name>
    <dbReference type="NCBI Taxonomy" id="458696"/>
    <lineage>
        <taxon>Eukaryota</taxon>
        <taxon>Viridiplantae</taxon>
        <taxon>Streptophyta</taxon>
        <taxon>Embryophyta</taxon>
        <taxon>Tracheophyta</taxon>
        <taxon>Spermatophyta</taxon>
        <taxon>Magnoliopsida</taxon>
        <taxon>eudicotyledons</taxon>
        <taxon>Gunneridae</taxon>
        <taxon>Pentapetalae</taxon>
        <taxon>rosids</taxon>
        <taxon>fabids</taxon>
        <taxon>Celastrales</taxon>
        <taxon>Celastraceae</taxon>
        <taxon>Tripterygium</taxon>
    </lineage>
</organism>
<dbReference type="PANTHER" id="PTHR33642:SF4">
    <property type="entry name" value="COX1_OXI3 INTRON 1 PROTEIN-RELATED"/>
    <property type="match status" value="1"/>
</dbReference>
<dbReference type="InParanoid" id="A0A7J7DVD0"/>
<evidence type="ECO:0000259" key="1">
    <source>
        <dbReference type="PROSITE" id="PS50878"/>
    </source>
</evidence>
<name>A0A7J7DVD0_TRIWF</name>
<feature type="domain" description="Reverse transcriptase" evidence="1">
    <location>
        <begin position="115"/>
        <end position="371"/>
    </location>
</feature>
<dbReference type="AlphaFoldDB" id="A0A7J7DVD0"/>
<dbReference type="GO" id="GO:0005739">
    <property type="term" value="C:mitochondrion"/>
    <property type="evidence" value="ECO:0007669"/>
    <property type="project" value="TreeGrafter"/>
</dbReference>
<dbReference type="PROSITE" id="PS50878">
    <property type="entry name" value="RT_POL"/>
    <property type="match status" value="1"/>
</dbReference>
<dbReference type="InterPro" id="IPR024937">
    <property type="entry name" value="Domain_X"/>
</dbReference>
<proteinExistence type="predicted"/>
<dbReference type="GO" id="GO:0003964">
    <property type="term" value="F:RNA-directed DNA polymerase activity"/>
    <property type="evidence" value="ECO:0007669"/>
    <property type="project" value="TreeGrafter"/>
</dbReference>
<dbReference type="InterPro" id="IPR000477">
    <property type="entry name" value="RT_dom"/>
</dbReference>
<protein>
    <recommendedName>
        <fullName evidence="1">Reverse transcriptase domain-containing protein</fullName>
    </recommendedName>
</protein>
<reference evidence="2 3" key="1">
    <citation type="journal article" date="2020" name="Nat. Commun.">
        <title>Genome of Tripterygium wilfordii and identification of cytochrome P450 involved in triptolide biosynthesis.</title>
        <authorList>
            <person name="Tu L."/>
            <person name="Su P."/>
            <person name="Zhang Z."/>
            <person name="Gao L."/>
            <person name="Wang J."/>
            <person name="Hu T."/>
            <person name="Zhou J."/>
            <person name="Zhang Y."/>
            <person name="Zhao Y."/>
            <person name="Liu Y."/>
            <person name="Song Y."/>
            <person name="Tong Y."/>
            <person name="Lu Y."/>
            <person name="Yang J."/>
            <person name="Xu C."/>
            <person name="Jia M."/>
            <person name="Peters R.J."/>
            <person name="Huang L."/>
            <person name="Gao W."/>
        </authorList>
    </citation>
    <scope>NUCLEOTIDE SEQUENCE [LARGE SCALE GENOMIC DNA]</scope>
    <source>
        <strain evidence="3">cv. XIE 37</strain>
        <tissue evidence="2">Leaf</tissue>
    </source>
</reference>
<sequence length="772" mass="88880">MLVSVKRATKLNPKFSAPISSSHGFFFYCTQALKPIDFNAESHPESFTKPLTQPQLRTLVLSQCSRGKFSNLIRNVVALPSFLLTACQSITPTHNAPSSSAFMDSLPKHFSVEEMGREVLENRFDIKACCVKLVPLRNKGESLILPNLKLKVLIEAIRIVLEIVYDERFVTFSYGGRVGMGRHTAVRYLKNSVENPKWWFTVSFNRASFDEKHVNKLCLIIEEKIKDRIFIDIIKRLFECGVLRIEFGGHYLGRGFPQECGLCAILINVYLDGFDKEIQEMRLRMKERNPKIDSNELVSGSSVFHKPVKMYVVRYLDEILVITSGPKISAMDMKIWAVKYLEGKLQLKVDRVKTAIHSATSEKINFIGMELQAVTPSVLHPPMSEKAMRAQKKYQRQKEVKAQELKNAKERIRKKMGLKILRHVFKKLKQSNGFRFDFDVSNEVRQIFRTWADEVVQEFLGSLEERWSWHRKLTTGDFLSLRHIRNQLPEELIDAYDKFQEQVDKHLSPVKARKALEDEERRIEEEGERRYAERTVKDLTTLCMKVEAPIELVRKAVKMAGFTNNMGRPRPISLLTALEDADIIKWYAGVGRRWLDFFCCCHNFKNVKIVVSYHLRFSCILTLAEKHESTKREAIRHYTKDLKISDLDGIEELHFPTEREVKMMGDKNLPDPKPVDGALSLALIRLASDEPLHSCVAHFCSRTDTIMYRVRLLQSRSNVSSLDGQNWVSGVGMVHDSLNKKCLPLCPDHISDLYMGKVTLQDIDCTLFVDVD</sequence>
<dbReference type="GO" id="GO:0090615">
    <property type="term" value="P:mitochondrial mRNA processing"/>
    <property type="evidence" value="ECO:0007669"/>
    <property type="project" value="TreeGrafter"/>
</dbReference>
<comment type="caution">
    <text evidence="2">The sequence shown here is derived from an EMBL/GenBank/DDBJ whole genome shotgun (WGS) entry which is preliminary data.</text>
</comment>
<dbReference type="GO" id="GO:0006315">
    <property type="term" value="P:homing of group II introns"/>
    <property type="evidence" value="ECO:0007669"/>
    <property type="project" value="TreeGrafter"/>
</dbReference>
<dbReference type="PANTHER" id="PTHR33642">
    <property type="entry name" value="COX1/OXI3 INTRON 1 PROTEIN-RELATED"/>
    <property type="match status" value="1"/>
</dbReference>
<dbReference type="CDD" id="cd01651">
    <property type="entry name" value="RT_G2_intron"/>
    <property type="match status" value="1"/>
</dbReference>
<gene>
    <name evidence="2" type="ORF">HS088_TW03G00595</name>
</gene>
<dbReference type="OrthoDB" id="658143at2759"/>
<keyword evidence="3" id="KW-1185">Reference proteome</keyword>
<accession>A0A7J7DVD0</accession>
<evidence type="ECO:0000313" key="2">
    <source>
        <dbReference type="EMBL" id="KAF5750261.1"/>
    </source>
</evidence>